<dbReference type="InterPro" id="IPR024934">
    <property type="entry name" value="Rubredoxin-like_dom"/>
</dbReference>
<keyword evidence="10" id="KW-1185">Reference proteome</keyword>
<comment type="similarity">
    <text evidence="5">Belongs to the rubredoxin family.</text>
</comment>
<feature type="compositionally biased region" description="Low complexity" evidence="6">
    <location>
        <begin position="8"/>
        <end position="21"/>
    </location>
</feature>
<sequence>MEPELPVTETTNAETSAETSTQNIAEPVTEISSAEVTTPTVEEELHRHECGVCGYIYEPSVGDAKRNIPAGTAFESIDNDWRCPVCNTKKKAFADIGIAAKPSGFTENLGYGFGVNVMTPGQKNLLIFGSLALAVAFFISLYALD</sequence>
<gene>
    <name evidence="9" type="ORF">H6F41_16335</name>
</gene>
<evidence type="ECO:0000313" key="9">
    <source>
        <dbReference type="EMBL" id="MBD2189701.1"/>
    </source>
</evidence>
<dbReference type="InterPro" id="IPR024935">
    <property type="entry name" value="Rubredoxin_dom"/>
</dbReference>
<comment type="cofactor">
    <cofactor evidence="5">
        <name>Fe(3+)</name>
        <dbReference type="ChEBI" id="CHEBI:29034"/>
    </cofactor>
</comment>
<dbReference type="PANTHER" id="PTHR47627">
    <property type="entry name" value="RUBREDOXIN"/>
    <property type="match status" value="1"/>
</dbReference>
<keyword evidence="2 5" id="KW-0479">Metal-binding</keyword>
<evidence type="ECO:0000256" key="7">
    <source>
        <dbReference type="SAM" id="Phobius"/>
    </source>
</evidence>
<keyword evidence="3 5" id="KW-0249">Electron transport</keyword>
<evidence type="ECO:0000313" key="10">
    <source>
        <dbReference type="Proteomes" id="UP000642094"/>
    </source>
</evidence>
<keyword evidence="4 5" id="KW-0408">Iron</keyword>
<dbReference type="PRINTS" id="PR00163">
    <property type="entry name" value="RUBREDOXIN"/>
</dbReference>
<dbReference type="CDD" id="cd00730">
    <property type="entry name" value="rubredoxin"/>
    <property type="match status" value="1"/>
</dbReference>
<evidence type="ECO:0000256" key="4">
    <source>
        <dbReference type="ARBA" id="ARBA00023004"/>
    </source>
</evidence>
<dbReference type="Pfam" id="PF00301">
    <property type="entry name" value="Rubredoxin"/>
    <property type="match status" value="1"/>
</dbReference>
<protein>
    <recommendedName>
        <fullName evidence="5">Rubredoxin</fullName>
    </recommendedName>
</protein>
<dbReference type="SUPFAM" id="SSF57802">
    <property type="entry name" value="Rubredoxin-like"/>
    <property type="match status" value="1"/>
</dbReference>
<evidence type="ECO:0000256" key="5">
    <source>
        <dbReference type="RuleBase" id="RU003820"/>
    </source>
</evidence>
<dbReference type="PROSITE" id="PS50903">
    <property type="entry name" value="RUBREDOXIN_LIKE"/>
    <property type="match status" value="1"/>
</dbReference>
<dbReference type="Proteomes" id="UP000642094">
    <property type="component" value="Unassembled WGS sequence"/>
</dbReference>
<dbReference type="InterPro" id="IPR050526">
    <property type="entry name" value="Rubredoxin_ET"/>
</dbReference>
<evidence type="ECO:0000256" key="3">
    <source>
        <dbReference type="ARBA" id="ARBA00022982"/>
    </source>
</evidence>
<dbReference type="Gene3D" id="2.20.28.10">
    <property type="match status" value="1"/>
</dbReference>
<evidence type="ECO:0000256" key="6">
    <source>
        <dbReference type="SAM" id="MobiDB-lite"/>
    </source>
</evidence>
<keyword evidence="1" id="KW-0813">Transport</keyword>
<evidence type="ECO:0000259" key="8">
    <source>
        <dbReference type="PROSITE" id="PS50903"/>
    </source>
</evidence>
<organism evidence="9 10">
    <name type="scientific">Pseudanabaena mucicola FACHB-723</name>
    <dbReference type="NCBI Taxonomy" id="2692860"/>
    <lineage>
        <taxon>Bacteria</taxon>
        <taxon>Bacillati</taxon>
        <taxon>Cyanobacteriota</taxon>
        <taxon>Cyanophyceae</taxon>
        <taxon>Pseudanabaenales</taxon>
        <taxon>Pseudanabaenaceae</taxon>
        <taxon>Pseudanabaena</taxon>
    </lineage>
</organism>
<keyword evidence="7" id="KW-1133">Transmembrane helix</keyword>
<dbReference type="EMBL" id="JACJQB010000048">
    <property type="protein sequence ID" value="MBD2189701.1"/>
    <property type="molecule type" value="Genomic_DNA"/>
</dbReference>
<evidence type="ECO:0000256" key="2">
    <source>
        <dbReference type="ARBA" id="ARBA00022723"/>
    </source>
</evidence>
<keyword evidence="7" id="KW-0472">Membrane</keyword>
<comment type="caution">
    <text evidence="9">The sequence shown here is derived from an EMBL/GenBank/DDBJ whole genome shotgun (WGS) entry which is preliminary data.</text>
</comment>
<name>A0ABR8A0C4_9CYAN</name>
<keyword evidence="7" id="KW-0812">Transmembrane</keyword>
<evidence type="ECO:0000256" key="1">
    <source>
        <dbReference type="ARBA" id="ARBA00022448"/>
    </source>
</evidence>
<proteinExistence type="inferred from homology"/>
<feature type="region of interest" description="Disordered" evidence="6">
    <location>
        <begin position="1"/>
        <end position="23"/>
    </location>
</feature>
<dbReference type="PANTHER" id="PTHR47627:SF1">
    <property type="entry name" value="RUBREDOXIN-1-RELATED"/>
    <property type="match status" value="1"/>
</dbReference>
<feature type="domain" description="Rubredoxin-like" evidence="8">
    <location>
        <begin position="45"/>
        <end position="96"/>
    </location>
</feature>
<feature type="transmembrane region" description="Helical" evidence="7">
    <location>
        <begin position="125"/>
        <end position="144"/>
    </location>
</feature>
<reference evidence="9 10" key="1">
    <citation type="journal article" date="2020" name="ISME J.">
        <title>Comparative genomics reveals insights into cyanobacterial evolution and habitat adaptation.</title>
        <authorList>
            <person name="Chen M.Y."/>
            <person name="Teng W.K."/>
            <person name="Zhao L."/>
            <person name="Hu C.X."/>
            <person name="Zhou Y.K."/>
            <person name="Han B.P."/>
            <person name="Song L.R."/>
            <person name="Shu W.S."/>
        </authorList>
    </citation>
    <scope>NUCLEOTIDE SEQUENCE [LARGE SCALE GENOMIC DNA]</scope>
    <source>
        <strain evidence="9 10">FACHB-723</strain>
    </source>
</reference>
<accession>A0ABR8A0C4</accession>
<dbReference type="RefSeq" id="WP_190404521.1">
    <property type="nucleotide sequence ID" value="NZ_JACJQB010000048.1"/>
</dbReference>